<dbReference type="InterPro" id="IPR051128">
    <property type="entry name" value="EgtD_Methyltrsf_superfamily"/>
</dbReference>
<dbReference type="PANTHER" id="PTHR43397">
    <property type="entry name" value="ERGOTHIONEINE BIOSYNTHESIS PROTEIN 1"/>
    <property type="match status" value="1"/>
</dbReference>
<evidence type="ECO:0000256" key="2">
    <source>
        <dbReference type="ARBA" id="ARBA00022679"/>
    </source>
</evidence>
<reference evidence="6" key="2">
    <citation type="submission" date="2025-08" db="UniProtKB">
        <authorList>
            <consortium name="EnsemblFungi"/>
        </authorList>
    </citation>
    <scope>IDENTIFICATION</scope>
    <source>
        <strain evidence="6">4287 / CBS 123668 / FGSC 9935 / NRRL 34936</strain>
    </source>
</reference>
<evidence type="ECO:0000259" key="5">
    <source>
        <dbReference type="Pfam" id="PF10017"/>
    </source>
</evidence>
<accession>A0A0D2XZ17</accession>
<keyword evidence="3" id="KW-0949">S-adenosyl-L-methionine</keyword>
<evidence type="ECO:0000256" key="4">
    <source>
        <dbReference type="SAM" id="MobiDB-lite"/>
    </source>
</evidence>
<dbReference type="GO" id="GO:0032259">
    <property type="term" value="P:methylation"/>
    <property type="evidence" value="ECO:0007669"/>
    <property type="project" value="UniProtKB-KW"/>
</dbReference>
<sequence>MPSITASSATPQRVKPTTAKPSSALPSIIDIRGEHVEINLKDQIASMFNPDEGPRKLPTLLLYNEKGLQIFEDITYLDEYYLTNYEIEILKKSSAEIASQIPEGSMVIELGSGNLRKVCLLLQAFEELKKPIQYFALDLSLKELERTLAQVPEFKYVSCHGLHGTYDDGREWLKHPSLTSRSKCIIHLGSSIGNFTRDGAADFLGGFAEVLTPSDSMIVAVDSCSNPAQVYHAYNGTLQFSAEHTIRC</sequence>
<evidence type="ECO:0000256" key="1">
    <source>
        <dbReference type="ARBA" id="ARBA00022603"/>
    </source>
</evidence>
<dbReference type="Pfam" id="PF10017">
    <property type="entry name" value="Methyltransf_33"/>
    <property type="match status" value="1"/>
</dbReference>
<feature type="region of interest" description="Disordered" evidence="4">
    <location>
        <begin position="1"/>
        <end position="22"/>
    </location>
</feature>
<keyword evidence="2" id="KW-0808">Transferase</keyword>
<feature type="compositionally biased region" description="Polar residues" evidence="4">
    <location>
        <begin position="1"/>
        <end position="11"/>
    </location>
</feature>
<evidence type="ECO:0000313" key="6">
    <source>
        <dbReference type="EnsemblFungi" id="FOXG_09239P0"/>
    </source>
</evidence>
<proteinExistence type="predicted"/>
<feature type="domain" description="Histidine-specific methyltransferase SAM-dependent" evidence="5">
    <location>
        <begin position="53"/>
        <end position="243"/>
    </location>
</feature>
<dbReference type="InterPro" id="IPR029063">
    <property type="entry name" value="SAM-dependent_MTases_sf"/>
</dbReference>
<dbReference type="EnsemblFungi" id="FOXG_09239T0">
    <property type="protein sequence ID" value="FOXG_09239P0"/>
    <property type="gene ID" value="FOXG_09239"/>
</dbReference>
<dbReference type="InterPro" id="IPR019257">
    <property type="entry name" value="MeTrfase_dom"/>
</dbReference>
<dbReference type="PANTHER" id="PTHR43397:SF1">
    <property type="entry name" value="ERGOTHIONEINE BIOSYNTHESIS PROTEIN 1"/>
    <property type="match status" value="1"/>
</dbReference>
<dbReference type="Proteomes" id="UP000002489">
    <property type="component" value="Unassembled WGS sequence"/>
</dbReference>
<organism evidence="6 7">
    <name type="scientific">Fusarium oxysporum (strain Fo5176)</name>
    <name type="common">Fusarium vascular wilt</name>
    <dbReference type="NCBI Taxonomy" id="660025"/>
    <lineage>
        <taxon>Eukaryota</taxon>
        <taxon>Fungi</taxon>
        <taxon>Dikarya</taxon>
        <taxon>Ascomycota</taxon>
        <taxon>Pezizomycotina</taxon>
        <taxon>Sordariomycetes</taxon>
        <taxon>Hypocreomycetidae</taxon>
        <taxon>Hypocreales</taxon>
        <taxon>Nectriaceae</taxon>
        <taxon>Fusarium</taxon>
        <taxon>Fusarium oxysporum species complex</taxon>
    </lineage>
</organism>
<dbReference type="NCBIfam" id="TIGR03439">
    <property type="entry name" value="methyl_EasF"/>
    <property type="match status" value="1"/>
</dbReference>
<evidence type="ECO:0000256" key="3">
    <source>
        <dbReference type="ARBA" id="ARBA00022691"/>
    </source>
</evidence>
<dbReference type="STRING" id="426428.A0A0D2XZ17"/>
<dbReference type="InterPro" id="IPR017805">
    <property type="entry name" value="SAM_MeTrfase_EasF-type_put"/>
</dbReference>
<name>A0A0D2XZ17_FUSOF</name>
<reference evidence="7" key="1">
    <citation type="journal article" date="2012" name="Mol. Plant Microbe Interact.">
        <title>A highly conserved effector in Fusarium oxysporum is required for full virulence on Arabidopsis.</title>
        <authorList>
            <person name="Thatcher L.F."/>
            <person name="Gardiner D.M."/>
            <person name="Kazan K."/>
            <person name="Manners J."/>
        </authorList>
    </citation>
    <scope>NUCLEOTIDE SEQUENCE [LARGE SCALE GENOMIC DNA]</scope>
    <source>
        <strain evidence="7">Fo5176</strain>
    </source>
</reference>
<evidence type="ECO:0000313" key="7">
    <source>
        <dbReference type="Proteomes" id="UP000002489"/>
    </source>
</evidence>
<dbReference type="GO" id="GO:0008168">
    <property type="term" value="F:methyltransferase activity"/>
    <property type="evidence" value="ECO:0007669"/>
    <property type="project" value="UniProtKB-KW"/>
</dbReference>
<keyword evidence="1" id="KW-0489">Methyltransferase</keyword>
<dbReference type="Gene3D" id="3.40.50.150">
    <property type="entry name" value="Vaccinia Virus protein VP39"/>
    <property type="match status" value="1"/>
</dbReference>
<protein>
    <recommendedName>
        <fullName evidence="5">Histidine-specific methyltransferase SAM-dependent domain-containing protein</fullName>
    </recommendedName>
</protein>
<dbReference type="AlphaFoldDB" id="A0A0D2XZ17"/>